<proteinExistence type="predicted"/>
<keyword evidence="1" id="KW-0812">Transmembrane</keyword>
<keyword evidence="1" id="KW-0472">Membrane</keyword>
<dbReference type="Gene3D" id="1.20.120.1200">
    <property type="entry name" value="NADH-ubiquinone/plastoquinone oxidoreductase chain 6, subunit NuoJ"/>
    <property type="match status" value="1"/>
</dbReference>
<organism evidence="2 3">
    <name type="scientific">Basidiobolus ranarum</name>
    <dbReference type="NCBI Taxonomy" id="34480"/>
    <lineage>
        <taxon>Eukaryota</taxon>
        <taxon>Fungi</taxon>
        <taxon>Fungi incertae sedis</taxon>
        <taxon>Zoopagomycota</taxon>
        <taxon>Entomophthoromycotina</taxon>
        <taxon>Basidiobolomycetes</taxon>
        <taxon>Basidiobolales</taxon>
        <taxon>Basidiobolaceae</taxon>
        <taxon>Basidiobolus</taxon>
    </lineage>
</organism>
<dbReference type="Proteomes" id="UP001479436">
    <property type="component" value="Unassembled WGS sequence"/>
</dbReference>
<reference evidence="2 3" key="1">
    <citation type="submission" date="2023-04" db="EMBL/GenBank/DDBJ databases">
        <title>Genome of Basidiobolus ranarum AG-B5.</title>
        <authorList>
            <person name="Stajich J.E."/>
            <person name="Carter-House D."/>
            <person name="Gryganskyi A."/>
        </authorList>
    </citation>
    <scope>NUCLEOTIDE SEQUENCE [LARGE SCALE GENOMIC DNA]</scope>
    <source>
        <strain evidence="2 3">AG-B5</strain>
    </source>
</reference>
<name>A0ABR2WCD1_9FUNG</name>
<feature type="transmembrane region" description="Helical" evidence="1">
    <location>
        <begin position="94"/>
        <end position="112"/>
    </location>
</feature>
<accession>A0ABR2WCD1</accession>
<feature type="transmembrane region" description="Helical" evidence="1">
    <location>
        <begin position="54"/>
        <end position="74"/>
    </location>
</feature>
<feature type="transmembrane region" description="Helical" evidence="1">
    <location>
        <begin position="27"/>
        <end position="47"/>
    </location>
</feature>
<keyword evidence="3" id="KW-1185">Reference proteome</keyword>
<dbReference type="InterPro" id="IPR042106">
    <property type="entry name" value="Nuo/plastoQ_OxRdtase_6_NuoJ"/>
</dbReference>
<gene>
    <name evidence="2" type="primary">nad6</name>
    <name evidence="2" type="ORF">K7432_018292</name>
</gene>
<protein>
    <submittedName>
        <fullName evidence="2">NADH dehydrogenase subunit 6</fullName>
    </submittedName>
</protein>
<evidence type="ECO:0000256" key="1">
    <source>
        <dbReference type="SAM" id="Phobius"/>
    </source>
</evidence>
<comment type="caution">
    <text evidence="2">The sequence shown here is derived from an EMBL/GenBank/DDBJ whole genome shotgun (WGS) entry which is preliminary data.</text>
</comment>
<dbReference type="Pfam" id="PF00499">
    <property type="entry name" value="Oxidored_q3"/>
    <property type="match status" value="1"/>
</dbReference>
<feature type="transmembrane region" description="Helical" evidence="1">
    <location>
        <begin position="236"/>
        <end position="257"/>
    </location>
</feature>
<dbReference type="EMBL" id="JASJQH010005573">
    <property type="protein sequence ID" value="KAK9744662.1"/>
    <property type="molecule type" value="Genomic_DNA"/>
</dbReference>
<evidence type="ECO:0000313" key="2">
    <source>
        <dbReference type="EMBL" id="KAK9744662.1"/>
    </source>
</evidence>
<evidence type="ECO:0000313" key="3">
    <source>
        <dbReference type="Proteomes" id="UP001479436"/>
    </source>
</evidence>
<sequence>MKTLVLNMLTIGGIVSGIITISSVNPVYSVIGLISVFVISAIYLIILGVTFIGISYLIIYVGAIAILFIFVVMMMNTHRYIELTEVGKEYTRNIPLAGIIGMVFLLVLYPVVDGGTASRPSLLGGGYSSFDSINFGGANALPPLSRSSIGLAEAASPTGAAEEGVSLVAGPLANWAPSFEAPLSWAPAAPAALANQSHMHPGLTGSTVEVWEKVLGATWGDLNQLESIGLTLYTNFFIWFLIGSCILLLAMVGPIVLTYRARSPEEETAESVA</sequence>
<dbReference type="PANTHER" id="PTHR33269">
    <property type="entry name" value="NADH-UBIQUINONE OXIDOREDUCTASE CHAIN 6"/>
    <property type="match status" value="1"/>
</dbReference>
<dbReference type="PANTHER" id="PTHR33269:SF17">
    <property type="entry name" value="NADH-UBIQUINONE OXIDOREDUCTASE CHAIN 6"/>
    <property type="match status" value="1"/>
</dbReference>
<dbReference type="InterPro" id="IPR001457">
    <property type="entry name" value="NADH_UbQ/plastoQ_OxRdtase_su6"/>
</dbReference>
<keyword evidence="1" id="KW-1133">Transmembrane helix</keyword>